<accession>A0A5B7AZC9</accession>
<reference evidence="6" key="1">
    <citation type="submission" date="2019-08" db="EMBL/GenBank/DDBJ databases">
        <title>Reference gene set and small RNA set construction with multiple tissues from Davidia involucrata Baill.</title>
        <authorList>
            <person name="Yang H."/>
            <person name="Zhou C."/>
            <person name="Li G."/>
            <person name="Wang J."/>
            <person name="Gao P."/>
            <person name="Wang M."/>
            <person name="Wang R."/>
            <person name="Zhao Y."/>
        </authorList>
    </citation>
    <scope>NUCLEOTIDE SEQUENCE</scope>
    <source>
        <tissue evidence="6">Mixed with DoveR01_LX</tissue>
    </source>
</reference>
<organism evidence="6">
    <name type="scientific">Davidia involucrata</name>
    <name type="common">Dove tree</name>
    <dbReference type="NCBI Taxonomy" id="16924"/>
    <lineage>
        <taxon>Eukaryota</taxon>
        <taxon>Viridiplantae</taxon>
        <taxon>Streptophyta</taxon>
        <taxon>Embryophyta</taxon>
        <taxon>Tracheophyta</taxon>
        <taxon>Spermatophyta</taxon>
        <taxon>Magnoliopsida</taxon>
        <taxon>eudicotyledons</taxon>
        <taxon>Gunneridae</taxon>
        <taxon>Pentapetalae</taxon>
        <taxon>asterids</taxon>
        <taxon>Cornales</taxon>
        <taxon>Nyssaceae</taxon>
        <taxon>Davidia</taxon>
    </lineage>
</organism>
<dbReference type="GO" id="GO:0016740">
    <property type="term" value="F:transferase activity"/>
    <property type="evidence" value="ECO:0007669"/>
    <property type="project" value="UniProtKB-KW"/>
</dbReference>
<dbReference type="GO" id="GO:0031417">
    <property type="term" value="C:NatC complex"/>
    <property type="evidence" value="ECO:0007669"/>
    <property type="project" value="InterPro"/>
</dbReference>
<name>A0A5B7AZC9_DAVIN</name>
<feature type="domain" description="NAA35-like N-terminal" evidence="4">
    <location>
        <begin position="46"/>
        <end position="185"/>
    </location>
</feature>
<sequence>MAEKGGVVGGRDGYVPINPSIPSGEQTVWADVSSLLEAACKDLRDGELIHGENFNLFAAMSALEIMDPKMDSGIVCRYYSVDEAIENGAAPVPLSFNKTVDVQCTIDIMDHLLACEATWHKGHSLAQTVFSCIYLLRLDRTSSHALLHSYCRVIRATCNAVVSVVSDARTHEEEDLFTMTYGLPLKGDGDGKCLSMLHAVEETISRQLRACKAPPSKKRVLEDIEPLQTNQDLEEGYCKALLCRLRFRKHFYHVLTCMRRPQGKGLELARKHIASCLSELDCILKSSEFVRCNHACGNCGDGIEDRTTASGCQPIGFDASLNSRLSAPTPPRAIKILGWKKAVEYFQKLLHDLDIICSYSLDPSLESVLHFVVEFQKFQPDLVARAHLQILLVQDGKLYGRDPVFSVISKAAALPEVTKNHDLQKNETVVQLGQLVISLLKIICTNAAWQRRKLGKILQDWRVIYVQLELAFRKEFGDISSSSIDENVCMKISKHILIWVEEQTYWIASRFLELGFELELYSPHEYCMVYWYIYVVLIKLAEKTHLKLLTSNETAKRKGKKKRDSPKDVARDYQIPPKVLLLQCHIYLAEGLTMMLAALKNEHKVFLSLGPFNTEHERFFQHFELLQKACIPDHISYVSFEESTMHARLSTLVMYNCFKDAQRIAKDLRNSFSNDPDRMAELRRIELVAEHNGVALNLICRLGTLDPSLKVYFEFSHHPYFATAVVKRS</sequence>
<dbReference type="PANTHER" id="PTHR21373">
    <property type="entry name" value="GLUCOSE REPRESSIBLE PROTEIN MAK10"/>
    <property type="match status" value="1"/>
</dbReference>
<keyword evidence="6" id="KW-0808">Transferase</keyword>
<dbReference type="EMBL" id="GHES01030092">
    <property type="protein sequence ID" value="MPA60651.1"/>
    <property type="molecule type" value="Transcribed_RNA"/>
</dbReference>
<proteinExistence type="inferred from homology"/>
<keyword evidence="3" id="KW-0963">Cytoplasm</keyword>
<evidence type="ECO:0000256" key="2">
    <source>
        <dbReference type="ARBA" id="ARBA00006289"/>
    </source>
</evidence>
<dbReference type="Pfam" id="PF25789">
    <property type="entry name" value="TPR_NAA35"/>
    <property type="match status" value="1"/>
</dbReference>
<evidence type="ECO:0000259" key="5">
    <source>
        <dbReference type="Pfam" id="PF25789"/>
    </source>
</evidence>
<comment type="similarity">
    <text evidence="2">Belongs to the MAK10 family.</text>
</comment>
<evidence type="ECO:0000256" key="3">
    <source>
        <dbReference type="ARBA" id="ARBA00022490"/>
    </source>
</evidence>
<gene>
    <name evidence="6" type="ORF">Din_030092</name>
</gene>
<feature type="domain" description="NAA35-like TPR repeats" evidence="5">
    <location>
        <begin position="355"/>
        <end position="724"/>
    </location>
</feature>
<protein>
    <submittedName>
        <fullName evidence="6">Putative N-alpha-acetyltransferase 35, NatC auxiliary subunit-like</fullName>
    </submittedName>
</protein>
<dbReference type="AlphaFoldDB" id="A0A5B7AZC9"/>
<evidence type="ECO:0000313" key="6">
    <source>
        <dbReference type="EMBL" id="MPA60651.1"/>
    </source>
</evidence>
<evidence type="ECO:0000259" key="4">
    <source>
        <dbReference type="Pfam" id="PF04112"/>
    </source>
</evidence>
<dbReference type="InterPro" id="IPR007244">
    <property type="entry name" value="Naa35_N"/>
</dbReference>
<evidence type="ECO:0000256" key="1">
    <source>
        <dbReference type="ARBA" id="ARBA00004496"/>
    </source>
</evidence>
<dbReference type="InterPro" id="IPR057982">
    <property type="entry name" value="TPR_NAA35"/>
</dbReference>
<dbReference type="Pfam" id="PF04112">
    <property type="entry name" value="Mak10"/>
    <property type="match status" value="1"/>
</dbReference>
<dbReference type="PANTHER" id="PTHR21373:SF0">
    <property type="entry name" value="N-ALPHA-ACETYLTRANSFERASE 35, NATC AUXILIARY SUBUNIT"/>
    <property type="match status" value="1"/>
</dbReference>
<dbReference type="InterPro" id="IPR057983">
    <property type="entry name" value="NAA35-like_N"/>
</dbReference>
<comment type="subcellular location">
    <subcellularLocation>
        <location evidence="1">Cytoplasm</location>
    </subcellularLocation>
</comment>